<feature type="chain" id="PRO_5047420401" evidence="3">
    <location>
        <begin position="21"/>
        <end position="292"/>
    </location>
</feature>
<organism evidence="4 5">
    <name type="scientific">Undibacterium arcticum</name>
    <dbReference type="NCBI Taxonomy" id="1762892"/>
    <lineage>
        <taxon>Bacteria</taxon>
        <taxon>Pseudomonadati</taxon>
        <taxon>Pseudomonadota</taxon>
        <taxon>Betaproteobacteria</taxon>
        <taxon>Burkholderiales</taxon>
        <taxon>Oxalobacteraceae</taxon>
        <taxon>Undibacterium</taxon>
    </lineage>
</organism>
<dbReference type="InterPro" id="IPR010258">
    <property type="entry name" value="Conjugal_tfr_TrbG/VirB9/CagX"/>
</dbReference>
<dbReference type="InterPro" id="IPR038161">
    <property type="entry name" value="VirB9/CagX/TrbG_C_sf"/>
</dbReference>
<evidence type="ECO:0000256" key="3">
    <source>
        <dbReference type="SAM" id="SignalP"/>
    </source>
</evidence>
<comment type="caution">
    <text evidence="4">The sequence shown here is derived from an EMBL/GenBank/DDBJ whole genome shotgun (WGS) entry which is preliminary data.</text>
</comment>
<dbReference type="NCBIfam" id="TIGR02775">
    <property type="entry name" value="TrbG_Ti"/>
    <property type="match status" value="1"/>
</dbReference>
<keyword evidence="2 3" id="KW-0732">Signal</keyword>
<comment type="similarity">
    <text evidence="1">Belongs to the TrbG/VirB9 family.</text>
</comment>
<evidence type="ECO:0000256" key="2">
    <source>
        <dbReference type="ARBA" id="ARBA00022729"/>
    </source>
</evidence>
<evidence type="ECO:0000313" key="4">
    <source>
        <dbReference type="EMBL" id="MFC3110925.1"/>
    </source>
</evidence>
<dbReference type="CDD" id="cd06911">
    <property type="entry name" value="VirB9_CagX_TrbG"/>
    <property type="match status" value="1"/>
</dbReference>
<dbReference type="Proteomes" id="UP001595530">
    <property type="component" value="Unassembled WGS sequence"/>
</dbReference>
<feature type="signal peptide" evidence="3">
    <location>
        <begin position="1"/>
        <end position="20"/>
    </location>
</feature>
<accession>A0ABV7FBD6</accession>
<name>A0ABV7FBD6_9BURK</name>
<evidence type="ECO:0000256" key="1">
    <source>
        <dbReference type="ARBA" id="ARBA00006135"/>
    </source>
</evidence>
<proteinExistence type="inferred from homology"/>
<keyword evidence="5" id="KW-1185">Reference proteome</keyword>
<evidence type="ECO:0000313" key="5">
    <source>
        <dbReference type="Proteomes" id="UP001595530"/>
    </source>
</evidence>
<dbReference type="InterPro" id="IPR014142">
    <property type="entry name" value="TrbG_Ti"/>
</dbReference>
<dbReference type="Pfam" id="PF03524">
    <property type="entry name" value="CagX"/>
    <property type="match status" value="1"/>
</dbReference>
<reference evidence="5" key="1">
    <citation type="journal article" date="2019" name="Int. J. Syst. Evol. Microbiol.">
        <title>The Global Catalogue of Microorganisms (GCM) 10K type strain sequencing project: providing services to taxonomists for standard genome sequencing and annotation.</title>
        <authorList>
            <consortium name="The Broad Institute Genomics Platform"/>
            <consortium name="The Broad Institute Genome Sequencing Center for Infectious Disease"/>
            <person name="Wu L."/>
            <person name="Ma J."/>
        </authorList>
    </citation>
    <scope>NUCLEOTIDE SEQUENCE [LARGE SCALE GENOMIC DNA]</scope>
    <source>
        <strain evidence="5">KCTC 42986</strain>
    </source>
</reference>
<dbReference type="EMBL" id="JBHRTP010000091">
    <property type="protein sequence ID" value="MFC3110925.1"/>
    <property type="molecule type" value="Genomic_DNA"/>
</dbReference>
<protein>
    <submittedName>
        <fullName evidence="4">P-type conjugative transfer protein TrbG</fullName>
    </submittedName>
</protein>
<dbReference type="InterPro" id="IPR033645">
    <property type="entry name" value="VirB9/CagX/TrbG_C"/>
</dbReference>
<gene>
    <name evidence="4" type="primary">trbG</name>
    <name evidence="4" type="ORF">ACFOFO_23720</name>
</gene>
<dbReference type="RefSeq" id="WP_390333125.1">
    <property type="nucleotide sequence ID" value="NZ_JBHRTP010000091.1"/>
</dbReference>
<sequence>MNKNLGALFAALLVSVPALAGSTKYLTAQDAAVAQARKWQQTGVAKPIMSDDGKILFPYGQYLPTITCAPLRACDIELEAGEIVTGKPLAGDAVRWKVTHAESGRGDKKVTHVVIKPTDAHLDTNLIITTDRRTYHLRMLSTANETDYLNRVGFYYPEDIADEWDTSAKVAEKEAKEKERLVVSDLPASSIDKLDFEYSFEADKSAIKPVRAFNDGTRVFIQMPEEMRSAEAPILLLYDNAGNPSVVNYRVKDLYYIVDKLFDKAVLIAGADKSQTKVVISRGSDKKKGWFW</sequence>
<dbReference type="Gene3D" id="2.60.40.2500">
    <property type="match status" value="1"/>
</dbReference>